<reference evidence="10" key="1">
    <citation type="journal article" date="2014" name="Int. J. Syst. Evol. Microbiol.">
        <title>Complete genome sequence of Corynebacterium casei LMG S-19264T (=DSM 44701T), isolated from a smear-ripened cheese.</title>
        <authorList>
            <consortium name="US DOE Joint Genome Institute (JGI-PGF)"/>
            <person name="Walter F."/>
            <person name="Albersmeier A."/>
            <person name="Kalinowski J."/>
            <person name="Ruckert C."/>
        </authorList>
    </citation>
    <scope>NUCLEOTIDE SEQUENCE</scope>
    <source>
        <strain evidence="10">CGMCC 1.15179</strain>
    </source>
</reference>
<evidence type="ECO:0000256" key="1">
    <source>
        <dbReference type="ARBA" id="ARBA00004651"/>
    </source>
</evidence>
<evidence type="ECO:0000313" key="10">
    <source>
        <dbReference type="EMBL" id="GGE15395.1"/>
    </source>
</evidence>
<sequence length="135" mass="14470">MAEPIASFLYFDISFMVWVLLGALSVFVSEDVNLTVSQKGLLVAIPILGGSFFRILLGLLTDRIGAKRAAVTGMSLAMIPLLLLWLLARSLPELYAYGFLLGIAGASFAAALPLASRWYPPRYQGSGDGDCRGGK</sequence>
<feature type="domain" description="Major facilitator superfamily (MFS) profile" evidence="9">
    <location>
        <begin position="1"/>
        <end position="135"/>
    </location>
</feature>
<keyword evidence="7 8" id="KW-0472">Membrane</keyword>
<name>A0A8J2YD81_9BACL</name>
<organism evidence="10 11">
    <name type="scientific">Marinithermofilum abyssi</name>
    <dbReference type="NCBI Taxonomy" id="1571185"/>
    <lineage>
        <taxon>Bacteria</taxon>
        <taxon>Bacillati</taxon>
        <taxon>Bacillota</taxon>
        <taxon>Bacilli</taxon>
        <taxon>Bacillales</taxon>
        <taxon>Thermoactinomycetaceae</taxon>
        <taxon>Marinithermofilum</taxon>
    </lineage>
</organism>
<dbReference type="InterPro" id="IPR020846">
    <property type="entry name" value="MFS_dom"/>
</dbReference>
<keyword evidence="11" id="KW-1185">Reference proteome</keyword>
<keyword evidence="6" id="KW-0534">Nitrate assimilation</keyword>
<keyword evidence="5 8" id="KW-1133">Transmembrane helix</keyword>
<dbReference type="InterPro" id="IPR044772">
    <property type="entry name" value="NO3_transporter"/>
</dbReference>
<feature type="transmembrane region" description="Helical" evidence="8">
    <location>
        <begin position="40"/>
        <end position="57"/>
    </location>
</feature>
<evidence type="ECO:0000256" key="6">
    <source>
        <dbReference type="ARBA" id="ARBA00023063"/>
    </source>
</evidence>
<keyword evidence="4 8" id="KW-0812">Transmembrane</keyword>
<evidence type="ECO:0000259" key="9">
    <source>
        <dbReference type="PROSITE" id="PS50850"/>
    </source>
</evidence>
<proteinExistence type="inferred from homology"/>
<evidence type="ECO:0000256" key="2">
    <source>
        <dbReference type="ARBA" id="ARBA00008432"/>
    </source>
</evidence>
<dbReference type="GO" id="GO:0042128">
    <property type="term" value="P:nitrate assimilation"/>
    <property type="evidence" value="ECO:0007669"/>
    <property type="project" value="UniProtKB-KW"/>
</dbReference>
<dbReference type="Proteomes" id="UP000625210">
    <property type="component" value="Unassembled WGS sequence"/>
</dbReference>
<comment type="similarity">
    <text evidence="2">Belongs to the major facilitator superfamily. Nitrate/nitrite porter (TC 2.A.1.8) family.</text>
</comment>
<evidence type="ECO:0000313" key="11">
    <source>
        <dbReference type="Proteomes" id="UP000625210"/>
    </source>
</evidence>
<dbReference type="PROSITE" id="PS50850">
    <property type="entry name" value="MFS"/>
    <property type="match status" value="1"/>
</dbReference>
<comment type="subcellular location">
    <subcellularLocation>
        <location evidence="1">Cell membrane</location>
        <topology evidence="1">Multi-pass membrane protein</topology>
    </subcellularLocation>
</comment>
<reference evidence="10" key="2">
    <citation type="submission" date="2020-09" db="EMBL/GenBank/DDBJ databases">
        <authorList>
            <person name="Sun Q."/>
            <person name="Zhou Y."/>
        </authorList>
    </citation>
    <scope>NUCLEOTIDE SEQUENCE</scope>
    <source>
        <strain evidence="10">CGMCC 1.15179</strain>
    </source>
</reference>
<dbReference type="GO" id="GO:0015112">
    <property type="term" value="F:nitrate transmembrane transporter activity"/>
    <property type="evidence" value="ECO:0007669"/>
    <property type="project" value="InterPro"/>
</dbReference>
<dbReference type="Pfam" id="PF07690">
    <property type="entry name" value="MFS_1"/>
    <property type="match status" value="1"/>
</dbReference>
<comment type="caution">
    <text evidence="10">The sequence shown here is derived from an EMBL/GenBank/DDBJ whole genome shotgun (WGS) entry which is preliminary data.</text>
</comment>
<dbReference type="InterPro" id="IPR036259">
    <property type="entry name" value="MFS_trans_sf"/>
</dbReference>
<evidence type="ECO:0000256" key="4">
    <source>
        <dbReference type="ARBA" id="ARBA00022692"/>
    </source>
</evidence>
<evidence type="ECO:0000256" key="3">
    <source>
        <dbReference type="ARBA" id="ARBA00022448"/>
    </source>
</evidence>
<dbReference type="PANTHER" id="PTHR23515">
    <property type="entry name" value="HIGH-AFFINITY NITRATE TRANSPORTER 2.3"/>
    <property type="match status" value="1"/>
</dbReference>
<dbReference type="Gene3D" id="1.20.1250.20">
    <property type="entry name" value="MFS general substrate transporter like domains"/>
    <property type="match status" value="1"/>
</dbReference>
<gene>
    <name evidence="10" type="ORF">GCM10011571_16210</name>
</gene>
<dbReference type="SUPFAM" id="SSF103473">
    <property type="entry name" value="MFS general substrate transporter"/>
    <property type="match status" value="1"/>
</dbReference>
<evidence type="ECO:0000256" key="8">
    <source>
        <dbReference type="SAM" id="Phobius"/>
    </source>
</evidence>
<keyword evidence="3" id="KW-0813">Transport</keyword>
<evidence type="ECO:0000256" key="5">
    <source>
        <dbReference type="ARBA" id="ARBA00022989"/>
    </source>
</evidence>
<feature type="transmembrane region" description="Helical" evidence="8">
    <location>
        <begin position="69"/>
        <end position="88"/>
    </location>
</feature>
<dbReference type="AlphaFoldDB" id="A0A8J2YD81"/>
<evidence type="ECO:0000256" key="7">
    <source>
        <dbReference type="ARBA" id="ARBA00023136"/>
    </source>
</evidence>
<accession>A0A8J2YD81</accession>
<dbReference type="EMBL" id="BMHQ01000005">
    <property type="protein sequence ID" value="GGE15395.1"/>
    <property type="molecule type" value="Genomic_DNA"/>
</dbReference>
<feature type="transmembrane region" description="Helical" evidence="8">
    <location>
        <begin position="7"/>
        <end position="28"/>
    </location>
</feature>
<dbReference type="InterPro" id="IPR011701">
    <property type="entry name" value="MFS"/>
</dbReference>
<feature type="transmembrane region" description="Helical" evidence="8">
    <location>
        <begin position="94"/>
        <end position="115"/>
    </location>
</feature>
<protein>
    <recommendedName>
        <fullName evidence="9">Major facilitator superfamily (MFS) profile domain-containing protein</fullName>
    </recommendedName>
</protein>
<dbReference type="GO" id="GO:0005886">
    <property type="term" value="C:plasma membrane"/>
    <property type="evidence" value="ECO:0007669"/>
    <property type="project" value="UniProtKB-SubCell"/>
</dbReference>